<evidence type="ECO:0000313" key="2">
    <source>
        <dbReference type="EMBL" id="PIK53232.1"/>
    </source>
</evidence>
<gene>
    <name evidence="2" type="ORF">BSL78_09871</name>
</gene>
<feature type="region of interest" description="Disordered" evidence="1">
    <location>
        <begin position="243"/>
        <end position="274"/>
    </location>
</feature>
<dbReference type="EMBL" id="MRZV01000295">
    <property type="protein sequence ID" value="PIK53232.1"/>
    <property type="molecule type" value="Genomic_DNA"/>
</dbReference>
<feature type="compositionally biased region" description="Polar residues" evidence="1">
    <location>
        <begin position="246"/>
        <end position="265"/>
    </location>
</feature>
<sequence length="373" mass="41573">MGYRGFNPEYDTSINGGQYQPPVCRPPPYHPPMTPHKYLSEEKVSTQITNKSVVGEKASKRVRFDLSRNQVKTVSRYLIGGKCAISKPMGTNNSIPAELGKEDEQMIKDDLKKARETTNEVKQEMTSLASNIPDNIHSKANLLALKKKFLARCRKQKKAQGVVRSSEKVVVKNDTARDGCSNHHASSAKDTERSVTTRCEAICTTKQNAEKGRNCQVFHIQEKKENTVQVKCREGASKLYDRLKSGSDNVTSRAANPNGDLSSSKDQSKTKSHKTYLLAQKKKYLAKCRKQKKNQAVIISSEEGAPENGKITQSGCSDHLASCAKDKESSVTTRYETICTKQNAEKGRNEKVFHVHEKTQNTVQIKCHEGPVN</sequence>
<name>A0A2G8KZ30_STIJA</name>
<dbReference type="AlphaFoldDB" id="A0A2G8KZ30"/>
<keyword evidence="3" id="KW-1185">Reference proteome</keyword>
<reference evidence="2 3" key="1">
    <citation type="journal article" date="2017" name="PLoS Biol.">
        <title>The sea cucumber genome provides insights into morphological evolution and visceral regeneration.</title>
        <authorList>
            <person name="Zhang X."/>
            <person name="Sun L."/>
            <person name="Yuan J."/>
            <person name="Sun Y."/>
            <person name="Gao Y."/>
            <person name="Zhang L."/>
            <person name="Li S."/>
            <person name="Dai H."/>
            <person name="Hamel J.F."/>
            <person name="Liu C."/>
            <person name="Yu Y."/>
            <person name="Liu S."/>
            <person name="Lin W."/>
            <person name="Guo K."/>
            <person name="Jin S."/>
            <person name="Xu P."/>
            <person name="Storey K.B."/>
            <person name="Huan P."/>
            <person name="Zhang T."/>
            <person name="Zhou Y."/>
            <person name="Zhang J."/>
            <person name="Lin C."/>
            <person name="Li X."/>
            <person name="Xing L."/>
            <person name="Huo D."/>
            <person name="Sun M."/>
            <person name="Wang L."/>
            <person name="Mercier A."/>
            <person name="Li F."/>
            <person name="Yang H."/>
            <person name="Xiang J."/>
        </authorList>
    </citation>
    <scope>NUCLEOTIDE SEQUENCE [LARGE SCALE GENOMIC DNA]</scope>
    <source>
        <strain evidence="2">Shaxun</strain>
        <tissue evidence="2">Muscle</tissue>
    </source>
</reference>
<protein>
    <submittedName>
        <fullName evidence="2">Uncharacterized protein</fullName>
    </submittedName>
</protein>
<evidence type="ECO:0000256" key="1">
    <source>
        <dbReference type="SAM" id="MobiDB-lite"/>
    </source>
</evidence>
<dbReference type="Proteomes" id="UP000230750">
    <property type="component" value="Unassembled WGS sequence"/>
</dbReference>
<organism evidence="2 3">
    <name type="scientific">Stichopus japonicus</name>
    <name type="common">Sea cucumber</name>
    <dbReference type="NCBI Taxonomy" id="307972"/>
    <lineage>
        <taxon>Eukaryota</taxon>
        <taxon>Metazoa</taxon>
        <taxon>Echinodermata</taxon>
        <taxon>Eleutherozoa</taxon>
        <taxon>Echinozoa</taxon>
        <taxon>Holothuroidea</taxon>
        <taxon>Aspidochirotacea</taxon>
        <taxon>Aspidochirotida</taxon>
        <taxon>Stichopodidae</taxon>
        <taxon>Apostichopus</taxon>
    </lineage>
</organism>
<evidence type="ECO:0000313" key="3">
    <source>
        <dbReference type="Proteomes" id="UP000230750"/>
    </source>
</evidence>
<accession>A0A2G8KZ30</accession>
<comment type="caution">
    <text evidence="2">The sequence shown here is derived from an EMBL/GenBank/DDBJ whole genome shotgun (WGS) entry which is preliminary data.</text>
</comment>
<proteinExistence type="predicted"/>